<evidence type="ECO:0000313" key="1">
    <source>
        <dbReference type="EMBL" id="OAA83941.1"/>
    </source>
</evidence>
<comment type="caution">
    <text evidence="1">The sequence shown here is derived from an EMBL/GenBank/DDBJ whole genome shotgun (WGS) entry which is preliminary data.</text>
</comment>
<dbReference type="EMBL" id="LITT01000046">
    <property type="protein sequence ID" value="OAA83941.1"/>
    <property type="molecule type" value="Genomic_DNA"/>
</dbReference>
<reference evidence="1 2" key="1">
    <citation type="journal article" date="2015" name="Biotechnol. Bioeng.">
        <title>Genome sequence and phenotypic characterization of Caulobacter segnis.</title>
        <authorList>
            <person name="Patel S."/>
            <person name="Fletcher B."/>
            <person name="Scott D.C."/>
            <person name="Ely B."/>
        </authorList>
    </citation>
    <scope>NUCLEOTIDE SEQUENCE [LARGE SCALE GENOMIC DNA]</scope>
    <source>
        <strain evidence="1 2">ERI-2</strain>
    </source>
</reference>
<dbReference type="AlphaFoldDB" id="A0A168M0G5"/>
<dbReference type="OrthoDB" id="9802809at2"/>
<protein>
    <submittedName>
        <fullName evidence="1">Uncharacterized protein</fullName>
    </submittedName>
</protein>
<dbReference type="RefSeq" id="WP_063556395.1">
    <property type="nucleotide sequence ID" value="NZ_LITT01000046.1"/>
</dbReference>
<gene>
    <name evidence="1" type="ORF">WY13_03070</name>
</gene>
<dbReference type="PIRSF" id="PIRSF021898">
    <property type="entry name" value="UCP021898"/>
    <property type="match status" value="1"/>
</dbReference>
<proteinExistence type="predicted"/>
<dbReference type="PATRIC" id="fig|1538.10.peg.3092"/>
<dbReference type="Pfam" id="PF19799">
    <property type="entry name" value="DUF6282"/>
    <property type="match status" value="1"/>
</dbReference>
<sequence>MKCEDNALEDVIDLHIHTAPDIRERRLNDIELVKEAKRVGARAVVLKSHVVPTMDRAWIAQQLVKGIHVFGGIVLNPQMGGLNIAAVENAIKMNAKIIWLPTSFAANERKQKGMSDGVEVINNGQIVPELVEILKLIAKHNVVLATGHLSPYEIRVVVEKAKEIGVKKILINHPEWPTVDMSLDDQRALIKYGVYFERCYAHRVNGKYEKNFSINLRAIESLGYESTIISTDGGQIENPVWSEELYEYISFLKNSGLSEEAVNNMTKIYPAKMLDLD</sequence>
<accession>A0A168M0G5</accession>
<dbReference type="Proteomes" id="UP000077407">
    <property type="component" value="Unassembled WGS sequence"/>
</dbReference>
<dbReference type="InterPro" id="IPR016797">
    <property type="entry name" value="UCP021898"/>
</dbReference>
<name>A0A168M0G5_9CLOT</name>
<dbReference type="SUPFAM" id="SSF51556">
    <property type="entry name" value="Metallo-dependent hydrolases"/>
    <property type="match status" value="1"/>
</dbReference>
<dbReference type="InterPro" id="IPR046249">
    <property type="entry name" value="DUF6282"/>
</dbReference>
<evidence type="ECO:0000313" key="2">
    <source>
        <dbReference type="Proteomes" id="UP000077407"/>
    </source>
</evidence>
<dbReference type="InterPro" id="IPR032466">
    <property type="entry name" value="Metal_Hydrolase"/>
</dbReference>
<organism evidence="1 2">
    <name type="scientific">Clostridium ljungdahlii</name>
    <dbReference type="NCBI Taxonomy" id="1538"/>
    <lineage>
        <taxon>Bacteria</taxon>
        <taxon>Bacillati</taxon>
        <taxon>Bacillota</taxon>
        <taxon>Clostridia</taxon>
        <taxon>Eubacteriales</taxon>
        <taxon>Clostridiaceae</taxon>
        <taxon>Clostridium</taxon>
    </lineage>
</organism>